<evidence type="ECO:0000313" key="2">
    <source>
        <dbReference type="EMBL" id="CAF4233588.1"/>
    </source>
</evidence>
<name>A0A820DLE8_9BILA</name>
<dbReference type="Proteomes" id="UP000663823">
    <property type="component" value="Unassembled WGS sequence"/>
</dbReference>
<proteinExistence type="predicted"/>
<dbReference type="Pfam" id="PF18139">
    <property type="entry name" value="LSDAT_euk"/>
    <property type="match status" value="1"/>
</dbReference>
<feature type="domain" description="TRPM SLOG" evidence="1">
    <location>
        <begin position="1"/>
        <end position="43"/>
    </location>
</feature>
<organism evidence="2 3">
    <name type="scientific">Rotaria sordida</name>
    <dbReference type="NCBI Taxonomy" id="392033"/>
    <lineage>
        <taxon>Eukaryota</taxon>
        <taxon>Metazoa</taxon>
        <taxon>Spiralia</taxon>
        <taxon>Gnathifera</taxon>
        <taxon>Rotifera</taxon>
        <taxon>Eurotatoria</taxon>
        <taxon>Bdelloidea</taxon>
        <taxon>Philodinida</taxon>
        <taxon>Philodinidae</taxon>
        <taxon>Rotaria</taxon>
    </lineage>
</organism>
<protein>
    <recommendedName>
        <fullName evidence="1">TRPM SLOG domain-containing protein</fullName>
    </recommendedName>
</protein>
<gene>
    <name evidence="2" type="ORF">OTI717_LOCUS39828</name>
</gene>
<dbReference type="InterPro" id="IPR041491">
    <property type="entry name" value="TRPM_SLOG"/>
</dbReference>
<dbReference type="EMBL" id="CAJOAX010028066">
    <property type="protein sequence ID" value="CAF4233588.1"/>
    <property type="molecule type" value="Genomic_DNA"/>
</dbReference>
<feature type="non-terminal residue" evidence="2">
    <location>
        <position position="1"/>
    </location>
</feature>
<evidence type="ECO:0000313" key="3">
    <source>
        <dbReference type="Proteomes" id="UP000663823"/>
    </source>
</evidence>
<accession>A0A820DLE8</accession>
<sequence length="77" mass="8512">PIVTIVVEGGPDTLLTIYRDLSNSIPVVLVDGSGRVPNLLANFLIRTDSMIRRNGKDNDGVNWKHVIDIKVPDDIEM</sequence>
<evidence type="ECO:0000259" key="1">
    <source>
        <dbReference type="Pfam" id="PF18139"/>
    </source>
</evidence>
<dbReference type="AlphaFoldDB" id="A0A820DLE8"/>
<comment type="caution">
    <text evidence="2">The sequence shown here is derived from an EMBL/GenBank/DDBJ whole genome shotgun (WGS) entry which is preliminary data.</text>
</comment>
<reference evidence="2" key="1">
    <citation type="submission" date="2021-02" db="EMBL/GenBank/DDBJ databases">
        <authorList>
            <person name="Nowell W R."/>
        </authorList>
    </citation>
    <scope>NUCLEOTIDE SEQUENCE</scope>
</reference>